<reference evidence="1 2" key="1">
    <citation type="submission" date="2021-06" db="EMBL/GenBank/DDBJ databases">
        <authorList>
            <person name="Kallberg Y."/>
            <person name="Tangrot J."/>
            <person name="Rosling A."/>
        </authorList>
    </citation>
    <scope>NUCLEOTIDE SEQUENCE [LARGE SCALE GENOMIC DNA]</scope>
    <source>
        <strain evidence="1 2">120-4 pot B 10/14</strain>
    </source>
</reference>
<organism evidence="1 2">
    <name type="scientific">Gigaspora margarita</name>
    <dbReference type="NCBI Taxonomy" id="4874"/>
    <lineage>
        <taxon>Eukaryota</taxon>
        <taxon>Fungi</taxon>
        <taxon>Fungi incertae sedis</taxon>
        <taxon>Mucoromycota</taxon>
        <taxon>Glomeromycotina</taxon>
        <taxon>Glomeromycetes</taxon>
        <taxon>Diversisporales</taxon>
        <taxon>Gigasporaceae</taxon>
        <taxon>Gigaspora</taxon>
    </lineage>
</organism>
<comment type="caution">
    <text evidence="1">The sequence shown here is derived from an EMBL/GenBank/DDBJ whole genome shotgun (WGS) entry which is preliminary data.</text>
</comment>
<accession>A0ABN7VYE7</accession>
<gene>
    <name evidence="1" type="ORF">GMARGA_LOCUS24253</name>
</gene>
<proteinExistence type="predicted"/>
<keyword evidence="2" id="KW-1185">Reference proteome</keyword>
<sequence length="441" mass="49987">MPSSENIKFTPKFYWENSILKNYLQNIDFRDIWNLLNNDNEDQISNSWIILADKAINGAFKDSLIFLELCKVISDAAERKAKNKGKQNMKYNEAFTNFLVILGSISPRALDLFRQNLERKDNTKLKPQLKYSSTLGCIIGSVLSKEETHISIYSDISNIIANIKSSNGVAKAVRTYLLQIPLPKFPPVVIALIPNKESDTTRDIKTLHKKLVEEIALQLQLHISLLGSDGAITEFQTQQSILNTQTSKKLTISCKLTESLGMIQPADLSINRNNLLISIHKEEVSASYIYSDTNSADIQKIDDISFAISNASKEVEQLSNNLNDNDDFLSDNVFQNGQRQVEAINQSLDSDSLSILNNGNSSNFRYFSKNTNNYEFLLNQCKLHDTYCFKSLEQKSKSKGPSTIKINIVNTVHPNKASHLVTYFAKNENPEQRFIKQREKQ</sequence>
<evidence type="ECO:0000313" key="1">
    <source>
        <dbReference type="EMBL" id="CAG8806237.1"/>
    </source>
</evidence>
<dbReference type="Proteomes" id="UP000789901">
    <property type="component" value="Unassembled WGS sequence"/>
</dbReference>
<protein>
    <submittedName>
        <fullName evidence="1">37940_t:CDS:1</fullName>
    </submittedName>
</protein>
<name>A0ABN7VYE7_GIGMA</name>
<dbReference type="EMBL" id="CAJVQB010025399">
    <property type="protein sequence ID" value="CAG8806237.1"/>
    <property type="molecule type" value="Genomic_DNA"/>
</dbReference>
<evidence type="ECO:0000313" key="2">
    <source>
        <dbReference type="Proteomes" id="UP000789901"/>
    </source>
</evidence>